<sequence length="170" mass="19086">MSLAVLTYTRRLERAYRGGRVGSHAPTREMQTRGFGCKTVPKRANVTRRKRAPKRNETVARRRGERPSRSRVAGVMMQSAKRPMHLQPFADKNYTTGGGPRWSGSICTRRGVCAPDNGLRLLGIMHGLAVDVGFGARLQHVERWFPLDECQRCTSLRVFASANQGQSKFD</sequence>
<dbReference type="VEuPathDB" id="VectorBase:ASIC020975"/>
<evidence type="ECO:0000313" key="2">
    <source>
        <dbReference type="EMBL" id="KFB52717.1"/>
    </source>
</evidence>
<dbReference type="EMBL" id="KE525403">
    <property type="protein sequence ID" value="KFB52717.1"/>
    <property type="molecule type" value="Genomic_DNA"/>
</dbReference>
<gene>
    <name evidence="2" type="ORF">ZHAS_00020975</name>
</gene>
<dbReference type="EMBL" id="ATLV01025952">
    <property type="status" value="NOT_ANNOTATED_CDS"/>
    <property type="molecule type" value="Genomic_DNA"/>
</dbReference>
<protein>
    <submittedName>
        <fullName evidence="2">Uncharacterized protein LOC101332410</fullName>
    </submittedName>
</protein>
<reference evidence="2 4" key="1">
    <citation type="journal article" date="2014" name="BMC Genomics">
        <title>Genome sequence of Anopheles sinensis provides insight into genetics basis of mosquito competence for malaria parasites.</title>
        <authorList>
            <person name="Zhou D."/>
            <person name="Zhang D."/>
            <person name="Ding G."/>
            <person name="Shi L."/>
            <person name="Hou Q."/>
            <person name="Ye Y."/>
            <person name="Xu Y."/>
            <person name="Zhou H."/>
            <person name="Xiong C."/>
            <person name="Li S."/>
            <person name="Yu J."/>
            <person name="Hong S."/>
            <person name="Yu X."/>
            <person name="Zou P."/>
            <person name="Chen C."/>
            <person name="Chang X."/>
            <person name="Wang W."/>
            <person name="Lv Y."/>
            <person name="Sun Y."/>
            <person name="Ma L."/>
            <person name="Shen B."/>
            <person name="Zhu C."/>
        </authorList>
    </citation>
    <scope>NUCLEOTIDE SEQUENCE [LARGE SCALE GENOMIC DNA]</scope>
</reference>
<evidence type="ECO:0000313" key="3">
    <source>
        <dbReference type="EnsemblMetazoa" id="ASIC020975-PA"/>
    </source>
</evidence>
<dbReference type="Proteomes" id="UP000030765">
    <property type="component" value="Unassembled WGS sequence"/>
</dbReference>
<dbReference type="AlphaFoldDB" id="A0A084WR73"/>
<proteinExistence type="predicted"/>
<name>A0A084WR73_ANOSI</name>
<reference evidence="3" key="2">
    <citation type="submission" date="2020-05" db="UniProtKB">
        <authorList>
            <consortium name="EnsemblMetazoa"/>
        </authorList>
    </citation>
    <scope>IDENTIFICATION</scope>
</reference>
<organism evidence="2">
    <name type="scientific">Anopheles sinensis</name>
    <name type="common">Mosquito</name>
    <dbReference type="NCBI Taxonomy" id="74873"/>
    <lineage>
        <taxon>Eukaryota</taxon>
        <taxon>Metazoa</taxon>
        <taxon>Ecdysozoa</taxon>
        <taxon>Arthropoda</taxon>
        <taxon>Hexapoda</taxon>
        <taxon>Insecta</taxon>
        <taxon>Pterygota</taxon>
        <taxon>Neoptera</taxon>
        <taxon>Endopterygota</taxon>
        <taxon>Diptera</taxon>
        <taxon>Nematocera</taxon>
        <taxon>Culicoidea</taxon>
        <taxon>Culicidae</taxon>
        <taxon>Anophelinae</taxon>
        <taxon>Anopheles</taxon>
    </lineage>
</organism>
<accession>A0A084WR73</accession>
<feature type="region of interest" description="Disordered" evidence="1">
    <location>
        <begin position="44"/>
        <end position="73"/>
    </location>
</feature>
<feature type="compositionally biased region" description="Basic and acidic residues" evidence="1">
    <location>
        <begin position="54"/>
        <end position="68"/>
    </location>
</feature>
<evidence type="ECO:0000313" key="4">
    <source>
        <dbReference type="Proteomes" id="UP000030765"/>
    </source>
</evidence>
<evidence type="ECO:0000256" key="1">
    <source>
        <dbReference type="SAM" id="MobiDB-lite"/>
    </source>
</evidence>
<keyword evidence="4" id="KW-1185">Reference proteome</keyword>
<dbReference type="EnsemblMetazoa" id="ASIC020975-RA">
    <property type="protein sequence ID" value="ASIC020975-PA"/>
    <property type="gene ID" value="ASIC020975"/>
</dbReference>